<dbReference type="Gene3D" id="1.25.40.10">
    <property type="entry name" value="Tetratricopeptide repeat domain"/>
    <property type="match status" value="2"/>
</dbReference>
<dbReference type="InterPro" id="IPR002885">
    <property type="entry name" value="PPR_rpt"/>
</dbReference>
<evidence type="ECO:0000256" key="2">
    <source>
        <dbReference type="SAM" id="MobiDB-lite"/>
    </source>
</evidence>
<keyword evidence="1" id="KW-0677">Repeat</keyword>
<dbReference type="AlphaFoldDB" id="A0A9W8CZ17"/>
<gene>
    <name evidence="3" type="ORF">LPJ61_002031</name>
</gene>
<feature type="compositionally biased region" description="Low complexity" evidence="2">
    <location>
        <begin position="1"/>
        <end position="12"/>
    </location>
</feature>
<dbReference type="InterPro" id="IPR050667">
    <property type="entry name" value="PPR-containing_protein"/>
</dbReference>
<accession>A0A9W8CZ17</accession>
<evidence type="ECO:0008006" key="5">
    <source>
        <dbReference type="Google" id="ProtNLM"/>
    </source>
</evidence>
<reference evidence="3" key="1">
    <citation type="submission" date="2022-07" db="EMBL/GenBank/DDBJ databases">
        <title>Phylogenomic reconstructions and comparative analyses of Kickxellomycotina fungi.</title>
        <authorList>
            <person name="Reynolds N.K."/>
            <person name="Stajich J.E."/>
            <person name="Barry K."/>
            <person name="Grigoriev I.V."/>
            <person name="Crous P."/>
            <person name="Smith M.E."/>
        </authorList>
    </citation>
    <scope>NUCLEOTIDE SEQUENCE</scope>
    <source>
        <strain evidence="3">BCRC 34381</strain>
    </source>
</reference>
<comment type="caution">
    <text evidence="3">The sequence shown here is derived from an EMBL/GenBank/DDBJ whole genome shotgun (WGS) entry which is preliminary data.</text>
</comment>
<name>A0A9W8CZ17_9FUNG</name>
<protein>
    <recommendedName>
        <fullName evidence="5">Pentacotripeptide-repeat region of PRORP domain-containing protein</fullName>
    </recommendedName>
</protein>
<dbReference type="OrthoDB" id="185373at2759"/>
<proteinExistence type="predicted"/>
<evidence type="ECO:0000256" key="1">
    <source>
        <dbReference type="ARBA" id="ARBA00022737"/>
    </source>
</evidence>
<sequence length="703" mass="77746">MRRLGAAGAAEGPGSGDRAQEPVVSAWDQYAKIAAHPDAAVLLLQIPPPAVSLLVGELMFMRGSARYHWRFEHVVRIFADFRALGRPLDSDAEFSLYLRALNRLGKHQQVISEVAQHCERTQRAAGAYLSMPAMRQVIAAYFRGSRPDRAMDVFLSMKSDEQYRDAITPHVYATVLRGALLGGHLPNSELYALIEELLVLVLQPRYDSALRTGLLNELLTVSGKSGNTSCFLTVFERFVASGVATNYTTFGILLRNACNAETDAQELHQIYRLIVSSEDALLQMNEHIFAMFIDNFVRHGRVDYALAAVADLRRHPRAQCTAQHLERVFAYYASMGMGLSALGLFREVTDENWFCPSWGIYSSTVQAVARDCNLVQAPDAAHDEQHAEDALLVALIGHGRAGSTATMLHTFALLRARFPESVLAFAALLTQSHQLVDAYTRNAGRVSPRVSGAMADGELRELVGRLRGVVEDLAAASSSVAVPQGLYHVAISLFALARDQDTAQRVYDHMTKVESMDPTVETFDMLLRSFARGSSVATAAELFKDLREQSGRLHRVTANILIRGFFAAGQPHQALDVYAYMAGRPTPLVEHAEYNDFLASGQCDAYTFALLISGLVDQSLLKEAVVVFEDSFAVLPFVPRQLLETLVSRLEERGMYDFAQLCLRRYSKRVEDSQPPELQPAIADPAPDHLPLSYFGYLLGKRC</sequence>
<dbReference type="Proteomes" id="UP001143981">
    <property type="component" value="Unassembled WGS sequence"/>
</dbReference>
<evidence type="ECO:0000313" key="3">
    <source>
        <dbReference type="EMBL" id="KAJ1732461.1"/>
    </source>
</evidence>
<evidence type="ECO:0000313" key="4">
    <source>
        <dbReference type="Proteomes" id="UP001143981"/>
    </source>
</evidence>
<keyword evidence="4" id="KW-1185">Reference proteome</keyword>
<dbReference type="PANTHER" id="PTHR47939">
    <property type="entry name" value="MEMBRANE-ASSOCIATED SALT-INDUCIBLE PROTEIN-LIKE"/>
    <property type="match status" value="1"/>
</dbReference>
<feature type="region of interest" description="Disordered" evidence="2">
    <location>
        <begin position="1"/>
        <end position="20"/>
    </location>
</feature>
<dbReference type="Pfam" id="PF01535">
    <property type="entry name" value="PPR"/>
    <property type="match status" value="2"/>
</dbReference>
<dbReference type="InterPro" id="IPR011990">
    <property type="entry name" value="TPR-like_helical_dom_sf"/>
</dbReference>
<dbReference type="PANTHER" id="PTHR47939:SF13">
    <property type="entry name" value="OS03G0201400 PROTEIN"/>
    <property type="match status" value="1"/>
</dbReference>
<organism evidence="3 4">
    <name type="scientific">Coemansia biformis</name>
    <dbReference type="NCBI Taxonomy" id="1286918"/>
    <lineage>
        <taxon>Eukaryota</taxon>
        <taxon>Fungi</taxon>
        <taxon>Fungi incertae sedis</taxon>
        <taxon>Zoopagomycota</taxon>
        <taxon>Kickxellomycotina</taxon>
        <taxon>Kickxellomycetes</taxon>
        <taxon>Kickxellales</taxon>
        <taxon>Kickxellaceae</taxon>
        <taxon>Coemansia</taxon>
    </lineage>
</organism>
<dbReference type="EMBL" id="JANBOI010000223">
    <property type="protein sequence ID" value="KAJ1732461.1"/>
    <property type="molecule type" value="Genomic_DNA"/>
</dbReference>